<sequence length="290" mass="31478">MSNQAFSVPVVGGMLSGGSWDRAGTPTLVAIHGITASHRSWPVVARQLDGIRVVAPDLRGRGRSNSLPGPWGLRRLADDVAAMMDALEIERAPLLGHSMGAFVAVCLAHQHPDRVESVVMVDGGLPIERPAGVEPEAMLGPAAERLSRTFASRAGYQEFWRAHPAFTDAWTIDVAEYVDYDLEGEEPLLRASTRFEAMAENVRELDGSGGYAEALTGLTLPIDFVRAPRGLLNEPIALYGQAVVSEYASRMPNLTVHQVDNVNHYTIIMSERGAAEVAAIVRHRLREDHA</sequence>
<dbReference type="PRINTS" id="PR00412">
    <property type="entry name" value="EPOXHYDRLASE"/>
</dbReference>
<feature type="domain" description="AB hydrolase-1" evidence="1">
    <location>
        <begin position="26"/>
        <end position="146"/>
    </location>
</feature>
<organism evidence="2 3">
    <name type="scientific">Leifsonia kafniensis</name>
    <dbReference type="NCBI Taxonomy" id="475957"/>
    <lineage>
        <taxon>Bacteria</taxon>
        <taxon>Bacillati</taxon>
        <taxon>Actinomycetota</taxon>
        <taxon>Actinomycetes</taxon>
        <taxon>Micrococcales</taxon>
        <taxon>Microbacteriaceae</taxon>
        <taxon>Leifsonia</taxon>
    </lineage>
</organism>
<dbReference type="Pfam" id="PF00561">
    <property type="entry name" value="Abhydrolase_1"/>
    <property type="match status" value="1"/>
</dbReference>
<accession>A0ABP7L4P1</accession>
<dbReference type="PANTHER" id="PTHR43798:SF33">
    <property type="entry name" value="HYDROLASE, PUTATIVE (AFU_ORTHOLOGUE AFUA_2G14860)-RELATED"/>
    <property type="match status" value="1"/>
</dbReference>
<dbReference type="Proteomes" id="UP001501803">
    <property type="component" value="Unassembled WGS sequence"/>
</dbReference>
<name>A0ABP7L4P1_9MICO</name>
<dbReference type="InterPro" id="IPR050266">
    <property type="entry name" value="AB_hydrolase_sf"/>
</dbReference>
<evidence type="ECO:0000313" key="3">
    <source>
        <dbReference type="Proteomes" id="UP001501803"/>
    </source>
</evidence>
<evidence type="ECO:0000313" key="2">
    <source>
        <dbReference type="EMBL" id="GAA3894083.1"/>
    </source>
</evidence>
<dbReference type="InterPro" id="IPR000073">
    <property type="entry name" value="AB_hydrolase_1"/>
</dbReference>
<protein>
    <recommendedName>
        <fullName evidence="1">AB hydrolase-1 domain-containing protein</fullName>
    </recommendedName>
</protein>
<dbReference type="SUPFAM" id="SSF53474">
    <property type="entry name" value="alpha/beta-Hydrolases"/>
    <property type="match status" value="1"/>
</dbReference>
<evidence type="ECO:0000259" key="1">
    <source>
        <dbReference type="Pfam" id="PF00561"/>
    </source>
</evidence>
<dbReference type="PRINTS" id="PR00111">
    <property type="entry name" value="ABHYDROLASE"/>
</dbReference>
<gene>
    <name evidence="2" type="ORF">GCM10022381_39670</name>
</gene>
<comment type="caution">
    <text evidence="2">The sequence shown here is derived from an EMBL/GenBank/DDBJ whole genome shotgun (WGS) entry which is preliminary data.</text>
</comment>
<dbReference type="InterPro" id="IPR000639">
    <property type="entry name" value="Epox_hydrolase-like"/>
</dbReference>
<proteinExistence type="predicted"/>
<keyword evidence="3" id="KW-1185">Reference proteome</keyword>
<dbReference type="PANTHER" id="PTHR43798">
    <property type="entry name" value="MONOACYLGLYCEROL LIPASE"/>
    <property type="match status" value="1"/>
</dbReference>
<dbReference type="RefSeq" id="WP_345069606.1">
    <property type="nucleotide sequence ID" value="NZ_BAABCN010000017.1"/>
</dbReference>
<dbReference type="InterPro" id="IPR029058">
    <property type="entry name" value="AB_hydrolase_fold"/>
</dbReference>
<dbReference type="EMBL" id="BAABCN010000017">
    <property type="protein sequence ID" value="GAA3894083.1"/>
    <property type="molecule type" value="Genomic_DNA"/>
</dbReference>
<dbReference type="Gene3D" id="3.40.50.1820">
    <property type="entry name" value="alpha/beta hydrolase"/>
    <property type="match status" value="1"/>
</dbReference>
<reference evidence="3" key="1">
    <citation type="journal article" date="2019" name="Int. J. Syst. Evol. Microbiol.">
        <title>The Global Catalogue of Microorganisms (GCM) 10K type strain sequencing project: providing services to taxonomists for standard genome sequencing and annotation.</title>
        <authorList>
            <consortium name="The Broad Institute Genomics Platform"/>
            <consortium name="The Broad Institute Genome Sequencing Center for Infectious Disease"/>
            <person name="Wu L."/>
            <person name="Ma J."/>
        </authorList>
    </citation>
    <scope>NUCLEOTIDE SEQUENCE [LARGE SCALE GENOMIC DNA]</scope>
    <source>
        <strain evidence="3">JCM 17021</strain>
    </source>
</reference>